<dbReference type="Gene3D" id="1.10.10.10">
    <property type="entry name" value="Winged helix-like DNA-binding domain superfamily/Winged helix DNA-binding domain"/>
    <property type="match status" value="1"/>
</dbReference>
<keyword evidence="2" id="KW-0238">DNA-binding</keyword>
<evidence type="ECO:0000256" key="3">
    <source>
        <dbReference type="ARBA" id="ARBA00023163"/>
    </source>
</evidence>
<dbReference type="PANTHER" id="PTHR44688">
    <property type="entry name" value="DNA-BINDING TRANSCRIPTIONAL ACTIVATOR DEVR_DOSR"/>
    <property type="match status" value="1"/>
</dbReference>
<dbReference type="RefSeq" id="WP_012347202.1">
    <property type="nucleotide sequence ID" value="NC_010524.1"/>
</dbReference>
<dbReference type="InterPro" id="IPR000792">
    <property type="entry name" value="Tscrpt_reg_LuxR_C"/>
</dbReference>
<keyword evidence="7" id="KW-1185">Reference proteome</keyword>
<dbReference type="PROSITE" id="PS50043">
    <property type="entry name" value="HTH_LUXR_2"/>
    <property type="match status" value="1"/>
</dbReference>
<feature type="region of interest" description="Disordered" evidence="4">
    <location>
        <begin position="801"/>
        <end position="822"/>
    </location>
</feature>
<sequence>MPTAGSARIDDELVLKVTPPRLARHLPNRSRLLADDARWRDAPVVLVQAPAGYGKTSLLAQWRREHLAQGHVVAWLTAQGRDDPQRLLQALALSVRNASGRPTFGHTLLESVASGELEGYTRWLAAVAQLAMDVVLVLDEIERLPAASLDRLTYLMRNAPPNLRVLVAARNEVNLALDDLIAYGQCVLLGPGALALQLDETLEVVRQRFPARVDYDLAARLHELVDGWPLGLQLALSLLARSTDRVAAVGELARHGGGLRDELVGLLLANLDPADRDFLVRIAILDRIHPELCRAVVGADDAGERLTRLMRDTPVFVGAEQGEWLRMHHLARDQLRLRCAELPAAERAALHGRASDWLARQGLIEAAAWHALAAGEHERAYQLAERSLYESILTRGRQATVFEWLERLPRAELERRPRLLLAAAWSLALSERHAEAVRLIEHLHGQPGIAPELQCECALILGGAAVFADQPDRYAELHDPWAELPLRDPLLRFVQANRNAFRALIDGDPALARMRQQLAPREDLGSALAHVTRWGDFIVGLSYLWEGQVRLGENLLRPTLQGAEGELGRRSSFASMLAALLAAAVCERGRPAEAAALLANRLDVLERSGLPEAVLLGYRTAARVAMAEGAEDRAIELLGAMHAVGVTRHLPRLRLASLVEQLRIHARGYRAATCRALLVQVEAFFDEPGLPDGRLWRRSVELLRHVAHALAAIGAQEWRRAVAPLDRAEALVRELRLGRQQIELLALRAFVLDRCGEDSREQLREVVDLADAMGLGRVFIDAHPELDAWALRSVDSWGARGAASAPKPAPRENPALRATPSMALTPKEREVLELLARNLSNKEIGLALQVGEETIKWHMKNLFAKLDAGTRKQVVSRARILGLFEQDA</sequence>
<reference evidence="6 7" key="1">
    <citation type="submission" date="2008-03" db="EMBL/GenBank/DDBJ databases">
        <title>Complete sequence of Leptothrix cholodnii SP-6.</title>
        <authorList>
            <consortium name="US DOE Joint Genome Institute"/>
            <person name="Copeland A."/>
            <person name="Lucas S."/>
            <person name="Lapidus A."/>
            <person name="Glavina del Rio T."/>
            <person name="Dalin E."/>
            <person name="Tice H."/>
            <person name="Bruce D."/>
            <person name="Goodwin L."/>
            <person name="Pitluck S."/>
            <person name="Chertkov O."/>
            <person name="Brettin T."/>
            <person name="Detter J.C."/>
            <person name="Han C."/>
            <person name="Kuske C.R."/>
            <person name="Schmutz J."/>
            <person name="Larimer F."/>
            <person name="Land M."/>
            <person name="Hauser L."/>
            <person name="Kyrpides N."/>
            <person name="Lykidis A."/>
            <person name="Emerson D."/>
            <person name="Richardson P."/>
        </authorList>
    </citation>
    <scope>NUCLEOTIDE SEQUENCE [LARGE SCALE GENOMIC DNA]</scope>
    <source>
        <strain evidence="7">ATCC 51168 / LMG 8142 / SP-6</strain>
    </source>
</reference>
<dbReference type="Pfam" id="PF00196">
    <property type="entry name" value="GerE"/>
    <property type="match status" value="1"/>
</dbReference>
<dbReference type="InterPro" id="IPR059106">
    <property type="entry name" value="WHD_MalT"/>
</dbReference>
<dbReference type="KEGG" id="lch:Lcho_2176"/>
<name>B1Y2V0_LEPCP</name>
<evidence type="ECO:0000313" key="6">
    <source>
        <dbReference type="EMBL" id="ACB34442.1"/>
    </source>
</evidence>
<accession>B1Y2V0</accession>
<dbReference type="InterPro" id="IPR016032">
    <property type="entry name" value="Sig_transdc_resp-reg_C-effctor"/>
</dbReference>
<dbReference type="InterPro" id="IPR027417">
    <property type="entry name" value="P-loop_NTPase"/>
</dbReference>
<evidence type="ECO:0000259" key="5">
    <source>
        <dbReference type="PROSITE" id="PS50043"/>
    </source>
</evidence>
<evidence type="ECO:0000256" key="2">
    <source>
        <dbReference type="ARBA" id="ARBA00023125"/>
    </source>
</evidence>
<dbReference type="HOGENOM" id="CLU_006325_3_1_4"/>
<dbReference type="CDD" id="cd06170">
    <property type="entry name" value="LuxR_C_like"/>
    <property type="match status" value="1"/>
</dbReference>
<dbReference type="InterPro" id="IPR036388">
    <property type="entry name" value="WH-like_DNA-bd_sf"/>
</dbReference>
<evidence type="ECO:0000256" key="1">
    <source>
        <dbReference type="ARBA" id="ARBA00023015"/>
    </source>
</evidence>
<dbReference type="SUPFAM" id="SSF52540">
    <property type="entry name" value="P-loop containing nucleoside triphosphate hydrolases"/>
    <property type="match status" value="1"/>
</dbReference>
<dbReference type="SUPFAM" id="SSF46894">
    <property type="entry name" value="C-terminal effector domain of the bipartite response regulators"/>
    <property type="match status" value="1"/>
</dbReference>
<dbReference type="Pfam" id="PF13191">
    <property type="entry name" value="AAA_16"/>
    <property type="match status" value="1"/>
</dbReference>
<dbReference type="SMART" id="SM00421">
    <property type="entry name" value="HTH_LUXR"/>
    <property type="match status" value="1"/>
</dbReference>
<dbReference type="GO" id="GO:0003677">
    <property type="term" value="F:DNA binding"/>
    <property type="evidence" value="ECO:0007669"/>
    <property type="project" value="UniProtKB-KW"/>
</dbReference>
<dbReference type="InterPro" id="IPR041664">
    <property type="entry name" value="AAA_16"/>
</dbReference>
<proteinExistence type="predicted"/>
<organism evidence="6 7">
    <name type="scientific">Leptothrix cholodnii (strain ATCC 51168 / LMG 8142 / SP-6)</name>
    <name type="common">Leptothrix discophora (strain SP-6)</name>
    <dbReference type="NCBI Taxonomy" id="395495"/>
    <lineage>
        <taxon>Bacteria</taxon>
        <taxon>Pseudomonadati</taxon>
        <taxon>Pseudomonadota</taxon>
        <taxon>Betaproteobacteria</taxon>
        <taxon>Burkholderiales</taxon>
        <taxon>Sphaerotilaceae</taxon>
        <taxon>Leptothrix</taxon>
    </lineage>
</organism>
<keyword evidence="1" id="KW-0805">Transcription regulation</keyword>
<keyword evidence="3" id="KW-0804">Transcription</keyword>
<dbReference type="Pfam" id="PF25873">
    <property type="entry name" value="WHD_MalT"/>
    <property type="match status" value="1"/>
</dbReference>
<feature type="domain" description="HTH luxR-type" evidence="5">
    <location>
        <begin position="817"/>
        <end position="882"/>
    </location>
</feature>
<evidence type="ECO:0000313" key="7">
    <source>
        <dbReference type="Proteomes" id="UP000001693"/>
    </source>
</evidence>
<protein>
    <submittedName>
        <fullName evidence="6">ATP-dependent transcriptional regulator, MalT-like, LuxR family</fullName>
    </submittedName>
</protein>
<dbReference type="STRING" id="395495.Lcho_2176"/>
<dbReference type="eggNOG" id="COG2909">
    <property type="taxonomic scope" value="Bacteria"/>
</dbReference>
<dbReference type="PRINTS" id="PR00038">
    <property type="entry name" value="HTHLUXR"/>
</dbReference>
<dbReference type="EMBL" id="CP001013">
    <property type="protein sequence ID" value="ACB34442.1"/>
    <property type="molecule type" value="Genomic_DNA"/>
</dbReference>
<dbReference type="AlphaFoldDB" id="B1Y2V0"/>
<gene>
    <name evidence="6" type="ordered locus">Lcho_2176</name>
</gene>
<dbReference type="Gene3D" id="3.40.50.300">
    <property type="entry name" value="P-loop containing nucleotide triphosphate hydrolases"/>
    <property type="match status" value="1"/>
</dbReference>
<dbReference type="GO" id="GO:0006355">
    <property type="term" value="P:regulation of DNA-templated transcription"/>
    <property type="evidence" value="ECO:0007669"/>
    <property type="project" value="InterPro"/>
</dbReference>
<dbReference type="Proteomes" id="UP000001693">
    <property type="component" value="Chromosome"/>
</dbReference>
<evidence type="ECO:0000256" key="4">
    <source>
        <dbReference type="SAM" id="MobiDB-lite"/>
    </source>
</evidence>
<dbReference type="PANTHER" id="PTHR44688:SF16">
    <property type="entry name" value="DNA-BINDING TRANSCRIPTIONAL ACTIVATOR DEVR_DOSR"/>
    <property type="match status" value="1"/>
</dbReference>